<dbReference type="EMBL" id="MT141557">
    <property type="protein sequence ID" value="QJA66570.1"/>
    <property type="molecule type" value="Genomic_DNA"/>
</dbReference>
<evidence type="ECO:0000313" key="1">
    <source>
        <dbReference type="EMBL" id="QJA66570.1"/>
    </source>
</evidence>
<dbReference type="EMBL" id="MT142473">
    <property type="protein sequence ID" value="QJA81891.1"/>
    <property type="molecule type" value="Genomic_DNA"/>
</dbReference>
<accession>A0A6M3KJT1</accession>
<proteinExistence type="predicted"/>
<dbReference type="AlphaFoldDB" id="A0A6M3KJT1"/>
<sequence>MALLKGVLDPLKCESCAAKVKELIGYLNDGKLKLYLDISVDDKGRLHLNEVEAITE</sequence>
<reference evidence="2" key="1">
    <citation type="submission" date="2020-03" db="EMBL/GenBank/DDBJ databases">
        <title>The deep terrestrial virosphere.</title>
        <authorList>
            <person name="Holmfeldt K."/>
            <person name="Nilsson E."/>
            <person name="Simone D."/>
            <person name="Lopez-Fernandez M."/>
            <person name="Wu X."/>
            <person name="de Brujin I."/>
            <person name="Lundin D."/>
            <person name="Andersson A."/>
            <person name="Bertilsson S."/>
            <person name="Dopson M."/>
        </authorList>
    </citation>
    <scope>NUCLEOTIDE SEQUENCE</scope>
    <source>
        <strain evidence="2">MM415A00476</strain>
        <strain evidence="1">MM415B00342</strain>
    </source>
</reference>
<name>A0A6M3KJT1_9ZZZZ</name>
<protein>
    <submittedName>
        <fullName evidence="2">Uncharacterized protein</fullName>
    </submittedName>
</protein>
<evidence type="ECO:0000313" key="2">
    <source>
        <dbReference type="EMBL" id="QJA81891.1"/>
    </source>
</evidence>
<organism evidence="2">
    <name type="scientific">viral metagenome</name>
    <dbReference type="NCBI Taxonomy" id="1070528"/>
    <lineage>
        <taxon>unclassified sequences</taxon>
        <taxon>metagenomes</taxon>
        <taxon>organismal metagenomes</taxon>
    </lineage>
</organism>
<gene>
    <name evidence="2" type="ORF">MM415A00476_0023</name>
    <name evidence="1" type="ORF">MM415B00342_0032</name>
</gene>